<dbReference type="Gene3D" id="3.30.450.20">
    <property type="entry name" value="PAS domain"/>
    <property type="match status" value="1"/>
</dbReference>
<dbReference type="PANTHER" id="PTHR44757">
    <property type="entry name" value="DIGUANYLATE CYCLASE DGCP"/>
    <property type="match status" value="1"/>
</dbReference>
<dbReference type="PROSITE" id="PS50887">
    <property type="entry name" value="GGDEF"/>
    <property type="match status" value="1"/>
</dbReference>
<evidence type="ECO:0000259" key="3">
    <source>
        <dbReference type="PROSITE" id="PS50113"/>
    </source>
</evidence>
<dbReference type="NCBIfam" id="TIGR00254">
    <property type="entry name" value="GGDEF"/>
    <property type="match status" value="1"/>
</dbReference>
<evidence type="ECO:0000256" key="1">
    <source>
        <dbReference type="PROSITE-ProRule" id="PRU00169"/>
    </source>
</evidence>
<feature type="domain" description="PAC" evidence="3">
    <location>
        <begin position="243"/>
        <end position="295"/>
    </location>
</feature>
<dbReference type="SUPFAM" id="SSF55073">
    <property type="entry name" value="Nucleotide cyclase"/>
    <property type="match status" value="1"/>
</dbReference>
<dbReference type="EMBL" id="SJPJ01000001">
    <property type="protein sequence ID" value="TWT80149.1"/>
    <property type="molecule type" value="Genomic_DNA"/>
</dbReference>
<dbReference type="Gene3D" id="3.30.70.270">
    <property type="match status" value="1"/>
</dbReference>
<dbReference type="SMART" id="SM00091">
    <property type="entry name" value="PAS"/>
    <property type="match status" value="1"/>
</dbReference>
<dbReference type="InterPro" id="IPR035965">
    <property type="entry name" value="PAS-like_dom_sf"/>
</dbReference>
<sequence length="746" mass="83281">MKLPTEEIPVLATEARSSDDVRVVSNTCMRQNSEPSSGLVLIVDDERINQQILARLLSKKGYQTVLASDGMEALQYIEELPIDIVLLDIVMPVLDGSETLRRLRKKRSEVVLPVIMVTGDGDKQQVVRALNDGANDFITKPIDPDVTIARLEMQMKLRSLQSALFESEQRYALASQGANDGLWDWELITNEVYFSPRWKQMLGIDEALVLDSSDDWLGRTHLEDRARIQRELECHLLGEIPHFEAELRMLHCDGSYRWMLCRGLAVRDKNGKATRIAGSLTDITEGKVADSLTGLPNRLLFRDRLQGTIDRVGLLDEKKYAVLYLDLDNFKLVNDSLGHAAGDQLLVLLAKRLESCVCACESIVARIGGDEFAILLESVKAQCEAEKVAQRVTEAILTPFTLGDGREVFTSASIGISYVSDRNASADDLLREADTAMYEAKQHGKSHFEVFDPTMHESARARLDLECELRRSIDRDELYLCYQPIVEMASGALIGFEALARWNHPRLGQVSPEQFIPIAEDTGLIGVIGSKLLRMACRQMETWKASEKFAAELSVNFNLSAKQMSQNGLADDIRDSLSESSLSPDCLRVEITESAIMENLHEGVELLCDLRESGIRVEIDDFGTGYSSLALLHKLPLDVLKIDRSFIRKMLTSTENIAIVRTILTLADSLNLDVIAEGIETEEQRGQLLEMGCELGQGYLFSKPLDCVQIEHLICQACTWKPQGQRCAGGPFGCNATCRFPTWNFS</sequence>
<dbReference type="InterPro" id="IPR029787">
    <property type="entry name" value="Nucleotide_cyclase"/>
</dbReference>
<dbReference type="SUPFAM" id="SSF52172">
    <property type="entry name" value="CheY-like"/>
    <property type="match status" value="1"/>
</dbReference>
<dbReference type="GO" id="GO:0000160">
    <property type="term" value="P:phosphorelay signal transduction system"/>
    <property type="evidence" value="ECO:0007669"/>
    <property type="project" value="InterPro"/>
</dbReference>
<dbReference type="PROSITE" id="PS50883">
    <property type="entry name" value="EAL"/>
    <property type="match status" value="1"/>
</dbReference>
<feature type="domain" description="EAL" evidence="4">
    <location>
        <begin position="462"/>
        <end position="718"/>
    </location>
</feature>
<dbReference type="InterPro" id="IPR000014">
    <property type="entry name" value="PAS"/>
</dbReference>
<dbReference type="CDD" id="cd01948">
    <property type="entry name" value="EAL"/>
    <property type="match status" value="1"/>
</dbReference>
<keyword evidence="1" id="KW-0597">Phosphoprotein</keyword>
<dbReference type="InterPro" id="IPR001610">
    <property type="entry name" value="PAC"/>
</dbReference>
<dbReference type="RefSeq" id="WP_146395230.1">
    <property type="nucleotide sequence ID" value="NZ_SJPJ01000001.1"/>
</dbReference>
<evidence type="ECO:0000313" key="6">
    <source>
        <dbReference type="EMBL" id="TWT80149.1"/>
    </source>
</evidence>
<dbReference type="PROSITE" id="PS50110">
    <property type="entry name" value="RESPONSE_REGULATORY"/>
    <property type="match status" value="1"/>
</dbReference>
<evidence type="ECO:0000259" key="2">
    <source>
        <dbReference type="PROSITE" id="PS50110"/>
    </source>
</evidence>
<dbReference type="OrthoDB" id="9762141at2"/>
<name>A0A5C5YYF7_9BACT</name>
<proteinExistence type="predicted"/>
<protein>
    <submittedName>
        <fullName evidence="6">Phytochrome-like protein cph2</fullName>
    </submittedName>
</protein>
<dbReference type="Gene3D" id="3.20.20.450">
    <property type="entry name" value="EAL domain"/>
    <property type="match status" value="1"/>
</dbReference>
<dbReference type="SMART" id="SM00086">
    <property type="entry name" value="PAC"/>
    <property type="match status" value="1"/>
</dbReference>
<dbReference type="InterPro" id="IPR001789">
    <property type="entry name" value="Sig_transdc_resp-reg_receiver"/>
</dbReference>
<keyword evidence="7" id="KW-1185">Reference proteome</keyword>
<dbReference type="InterPro" id="IPR013655">
    <property type="entry name" value="PAS_fold_3"/>
</dbReference>
<dbReference type="AlphaFoldDB" id="A0A5C5YYF7"/>
<feature type="domain" description="GGDEF" evidence="5">
    <location>
        <begin position="318"/>
        <end position="453"/>
    </location>
</feature>
<dbReference type="Pfam" id="PF00990">
    <property type="entry name" value="GGDEF"/>
    <property type="match status" value="1"/>
</dbReference>
<evidence type="ECO:0000313" key="7">
    <source>
        <dbReference type="Proteomes" id="UP000315010"/>
    </source>
</evidence>
<dbReference type="Pfam" id="PF08447">
    <property type="entry name" value="PAS_3"/>
    <property type="match status" value="1"/>
</dbReference>
<dbReference type="NCBIfam" id="TIGR00229">
    <property type="entry name" value="sensory_box"/>
    <property type="match status" value="1"/>
</dbReference>
<dbReference type="Pfam" id="PF00072">
    <property type="entry name" value="Response_reg"/>
    <property type="match status" value="1"/>
</dbReference>
<reference evidence="6 7" key="1">
    <citation type="submission" date="2019-02" db="EMBL/GenBank/DDBJ databases">
        <title>Deep-cultivation of Planctomycetes and their phenomic and genomic characterization uncovers novel biology.</title>
        <authorList>
            <person name="Wiegand S."/>
            <person name="Jogler M."/>
            <person name="Boedeker C."/>
            <person name="Pinto D."/>
            <person name="Vollmers J."/>
            <person name="Rivas-Marin E."/>
            <person name="Kohn T."/>
            <person name="Peeters S.H."/>
            <person name="Heuer A."/>
            <person name="Rast P."/>
            <person name="Oberbeckmann S."/>
            <person name="Bunk B."/>
            <person name="Jeske O."/>
            <person name="Meyerdierks A."/>
            <person name="Storesund J.E."/>
            <person name="Kallscheuer N."/>
            <person name="Luecker S."/>
            <person name="Lage O.M."/>
            <person name="Pohl T."/>
            <person name="Merkel B.J."/>
            <person name="Hornburger P."/>
            <person name="Mueller R.-W."/>
            <person name="Bruemmer F."/>
            <person name="Labrenz M."/>
            <person name="Spormann A.M."/>
            <person name="Op Den Camp H."/>
            <person name="Overmann J."/>
            <person name="Amann R."/>
            <person name="Jetten M.S.M."/>
            <person name="Mascher T."/>
            <person name="Medema M.H."/>
            <person name="Devos D.P."/>
            <person name="Kaster A.-K."/>
            <person name="Ovreas L."/>
            <person name="Rohde M."/>
            <person name="Galperin M.Y."/>
            <person name="Jogler C."/>
        </authorList>
    </citation>
    <scope>NUCLEOTIDE SEQUENCE [LARGE SCALE GENOMIC DNA]</scope>
    <source>
        <strain evidence="6 7">CA13</strain>
    </source>
</reference>
<dbReference type="SUPFAM" id="SSF55785">
    <property type="entry name" value="PYP-like sensor domain (PAS domain)"/>
    <property type="match status" value="1"/>
</dbReference>
<dbReference type="SMART" id="SM00267">
    <property type="entry name" value="GGDEF"/>
    <property type="match status" value="1"/>
</dbReference>
<dbReference type="InterPro" id="IPR011006">
    <property type="entry name" value="CheY-like_superfamily"/>
</dbReference>
<dbReference type="PROSITE" id="PS50113">
    <property type="entry name" value="PAC"/>
    <property type="match status" value="1"/>
</dbReference>
<comment type="caution">
    <text evidence="6">The sequence shown here is derived from an EMBL/GenBank/DDBJ whole genome shotgun (WGS) entry which is preliminary data.</text>
</comment>
<dbReference type="SMART" id="SM00052">
    <property type="entry name" value="EAL"/>
    <property type="match status" value="1"/>
</dbReference>
<dbReference type="SUPFAM" id="SSF141868">
    <property type="entry name" value="EAL domain-like"/>
    <property type="match status" value="1"/>
</dbReference>
<dbReference type="CDD" id="cd01949">
    <property type="entry name" value="GGDEF"/>
    <property type="match status" value="1"/>
</dbReference>
<dbReference type="InterPro" id="IPR035919">
    <property type="entry name" value="EAL_sf"/>
</dbReference>
<feature type="domain" description="Response regulatory" evidence="2">
    <location>
        <begin position="39"/>
        <end position="155"/>
    </location>
</feature>
<dbReference type="CDD" id="cd00130">
    <property type="entry name" value="PAS"/>
    <property type="match status" value="1"/>
</dbReference>
<feature type="modified residue" description="4-aspartylphosphate" evidence="1">
    <location>
        <position position="88"/>
    </location>
</feature>
<organism evidence="6 7">
    <name type="scientific">Novipirellula herctigrandis</name>
    <dbReference type="NCBI Taxonomy" id="2527986"/>
    <lineage>
        <taxon>Bacteria</taxon>
        <taxon>Pseudomonadati</taxon>
        <taxon>Planctomycetota</taxon>
        <taxon>Planctomycetia</taxon>
        <taxon>Pirellulales</taxon>
        <taxon>Pirellulaceae</taxon>
        <taxon>Novipirellula</taxon>
    </lineage>
</organism>
<accession>A0A5C5YYF7</accession>
<evidence type="ECO:0000259" key="5">
    <source>
        <dbReference type="PROSITE" id="PS50887"/>
    </source>
</evidence>
<dbReference type="InterPro" id="IPR043128">
    <property type="entry name" value="Rev_trsase/Diguanyl_cyclase"/>
</dbReference>
<evidence type="ECO:0000259" key="4">
    <source>
        <dbReference type="PROSITE" id="PS50883"/>
    </source>
</evidence>
<dbReference type="InterPro" id="IPR000700">
    <property type="entry name" value="PAS-assoc_C"/>
</dbReference>
<dbReference type="PANTHER" id="PTHR44757:SF2">
    <property type="entry name" value="BIOFILM ARCHITECTURE MAINTENANCE PROTEIN MBAA"/>
    <property type="match status" value="1"/>
</dbReference>
<dbReference type="InterPro" id="IPR001633">
    <property type="entry name" value="EAL_dom"/>
</dbReference>
<dbReference type="Proteomes" id="UP000315010">
    <property type="component" value="Unassembled WGS sequence"/>
</dbReference>
<dbReference type="Gene3D" id="3.40.50.2300">
    <property type="match status" value="1"/>
</dbReference>
<gene>
    <name evidence="6" type="primary">cph2_2</name>
    <name evidence="6" type="ORF">CA13_15620</name>
</gene>
<dbReference type="InterPro" id="IPR000160">
    <property type="entry name" value="GGDEF_dom"/>
</dbReference>
<dbReference type="InterPro" id="IPR052155">
    <property type="entry name" value="Biofilm_reg_signaling"/>
</dbReference>
<dbReference type="Pfam" id="PF00563">
    <property type="entry name" value="EAL"/>
    <property type="match status" value="1"/>
</dbReference>
<dbReference type="SMART" id="SM00448">
    <property type="entry name" value="REC"/>
    <property type="match status" value="1"/>
</dbReference>